<dbReference type="Pfam" id="PF00226">
    <property type="entry name" value="DnaJ"/>
    <property type="match status" value="1"/>
</dbReference>
<sequence>MLHAFRGWFGNDIVEFASLANSLEASMSTLMGEFEWYVRASGVKSGLLNSGMPIVAVHLWFVVYICFALLVLFNMLLAMVLDSYAAAAQVLTKRADAPTIITQTWRYFQRWKETIRFVPLRHLANQLYDLDCHRQKVVTSTSLQEAFPKMKRKQPMAGSSLYAVLHLETHATPEQIRCAFKKRALQVHPDKGGSKECFHLVYRAFEILADPTTRSKYDAQHLLGTGSTPAKETTVKRPKAKPEARKEAPKPAPGARKREPPGPAQPPPGACGRDMAESFLAQVHAILRSLPRETRLQVIRDDFSQQQRVQLEKWIAEQPSQFAPRALRSSLPASAPWVPPSLCPPMALEDSRPPCSSAEAPLESAESKAAASSTRKRQKNTMRGVYRRPQKKSEHTIMYAANIVFDAVSITSKDTDLPTAVEFLVILTAIKQRMSKLSSNSAYGSRLQGAIESSAAEQGRSVEELGLRFQVCQTNGFFLGPRVKVRSPTVRSVDQLAQLRECMSPVRPVLKQGMGKGRSSVVWQYGPVDLERRWEQFQDAVASMWECVGLPSENAIKHLQLMYDGNACLRHRHLQYWESQHMAMQDKICHRPRRLRYPSQIGRVRGPRPARKRVHPARKPLSRLRALLRRWLRLLEAERKQAEKERRGRLREQRKRQLERQELERQAQRAARRRQAEARAARSRRESARRKVIFSDLTMEEILRGPDARKEAEWLMRTLFQEDKRAKATQKALEGQDQRSYFSSPEGPDANQIAAACAPAFRAAAEKSSVELLARLASLEAKVDACYGQAYKGLLKEDFYVESSGAPMWVETSASCSSLIFEQGSVLCGPEAVRMNFKGEGEKAKKKRRDKKALEPAEEVEDLDGGAQASEEKDVPVLPGSGRLVTNTTTVHGFETKFKDELEVGDTIMVHHPTSLEVELRMVVSVLSQRSCVIHQPFSKDCNSTVEYHIRKDSLKIKEKAKSEIQEENPELLQDAASRELQRQLDKRLKKQSKTVSVREKTGMWGYKVVTKKLDKASSAEDALDERCKQGRDKWCCV</sequence>
<keyword evidence="2" id="KW-1133">Transmembrane helix</keyword>
<dbReference type="CDD" id="cd06257">
    <property type="entry name" value="DnaJ"/>
    <property type="match status" value="1"/>
</dbReference>
<comment type="caution">
    <text evidence="4">The sequence shown here is derived from an EMBL/GenBank/DDBJ whole genome shotgun (WGS) entry which is preliminary data.</text>
</comment>
<feature type="domain" description="J" evidence="3">
    <location>
        <begin position="160"/>
        <end position="221"/>
    </location>
</feature>
<dbReference type="InterPro" id="IPR018253">
    <property type="entry name" value="DnaJ_domain_CS"/>
</dbReference>
<dbReference type="Proteomes" id="UP000604046">
    <property type="component" value="Unassembled WGS sequence"/>
</dbReference>
<protein>
    <submittedName>
        <fullName evidence="4">LDJ2 protein</fullName>
    </submittedName>
</protein>
<keyword evidence="2" id="KW-0812">Transmembrane</keyword>
<keyword evidence="5" id="KW-1185">Reference proteome</keyword>
<evidence type="ECO:0000259" key="3">
    <source>
        <dbReference type="PROSITE" id="PS50076"/>
    </source>
</evidence>
<dbReference type="EMBL" id="CAJNDS010002222">
    <property type="protein sequence ID" value="CAE7380128.1"/>
    <property type="molecule type" value="Genomic_DNA"/>
</dbReference>
<feature type="compositionally biased region" description="Basic and acidic residues" evidence="1">
    <location>
        <begin position="674"/>
        <end position="685"/>
    </location>
</feature>
<dbReference type="AlphaFoldDB" id="A0A812Q835"/>
<dbReference type="OrthoDB" id="311468at2759"/>
<feature type="transmembrane region" description="Helical" evidence="2">
    <location>
        <begin position="54"/>
        <end position="81"/>
    </location>
</feature>
<evidence type="ECO:0000256" key="2">
    <source>
        <dbReference type="SAM" id="Phobius"/>
    </source>
</evidence>
<dbReference type="InterPro" id="IPR036869">
    <property type="entry name" value="J_dom_sf"/>
</dbReference>
<gene>
    <name evidence="4" type="primary">LDJ2</name>
    <name evidence="4" type="ORF">SNAT2548_LOCUS20752</name>
</gene>
<evidence type="ECO:0000313" key="4">
    <source>
        <dbReference type="EMBL" id="CAE7380128.1"/>
    </source>
</evidence>
<dbReference type="PROSITE" id="PS50076">
    <property type="entry name" value="DNAJ_2"/>
    <property type="match status" value="1"/>
</dbReference>
<dbReference type="SUPFAM" id="SSF46565">
    <property type="entry name" value="Chaperone J-domain"/>
    <property type="match status" value="1"/>
</dbReference>
<dbReference type="InterPro" id="IPR050817">
    <property type="entry name" value="DjlA_DnaK_co-chaperone"/>
</dbReference>
<dbReference type="PANTHER" id="PTHR24074">
    <property type="entry name" value="CO-CHAPERONE PROTEIN DJLA"/>
    <property type="match status" value="1"/>
</dbReference>
<proteinExistence type="predicted"/>
<dbReference type="SMART" id="SM00271">
    <property type="entry name" value="DnaJ"/>
    <property type="match status" value="1"/>
</dbReference>
<dbReference type="InterPro" id="IPR001623">
    <property type="entry name" value="DnaJ_domain"/>
</dbReference>
<name>A0A812Q835_9DINO</name>
<evidence type="ECO:0000313" key="5">
    <source>
        <dbReference type="Proteomes" id="UP000604046"/>
    </source>
</evidence>
<reference evidence="4" key="1">
    <citation type="submission" date="2021-02" db="EMBL/GenBank/DDBJ databases">
        <authorList>
            <person name="Dougan E. K."/>
            <person name="Rhodes N."/>
            <person name="Thang M."/>
            <person name="Chan C."/>
        </authorList>
    </citation>
    <scope>NUCLEOTIDE SEQUENCE</scope>
</reference>
<feature type="compositionally biased region" description="Basic and acidic residues" evidence="1">
    <location>
        <begin position="240"/>
        <end position="249"/>
    </location>
</feature>
<dbReference type="Gene3D" id="1.10.287.110">
    <property type="entry name" value="DnaJ domain"/>
    <property type="match status" value="1"/>
</dbReference>
<dbReference type="PROSITE" id="PS00636">
    <property type="entry name" value="DNAJ_1"/>
    <property type="match status" value="1"/>
</dbReference>
<feature type="region of interest" description="Disordered" evidence="1">
    <location>
        <begin position="642"/>
        <end position="685"/>
    </location>
</feature>
<organism evidence="4 5">
    <name type="scientific">Symbiodinium natans</name>
    <dbReference type="NCBI Taxonomy" id="878477"/>
    <lineage>
        <taxon>Eukaryota</taxon>
        <taxon>Sar</taxon>
        <taxon>Alveolata</taxon>
        <taxon>Dinophyceae</taxon>
        <taxon>Suessiales</taxon>
        <taxon>Symbiodiniaceae</taxon>
        <taxon>Symbiodinium</taxon>
    </lineage>
</organism>
<feature type="region of interest" description="Disordered" evidence="1">
    <location>
        <begin position="348"/>
        <end position="389"/>
    </location>
</feature>
<accession>A0A812Q835</accession>
<feature type="region of interest" description="Disordered" evidence="1">
    <location>
        <begin position="840"/>
        <end position="881"/>
    </location>
</feature>
<evidence type="ECO:0000256" key="1">
    <source>
        <dbReference type="SAM" id="MobiDB-lite"/>
    </source>
</evidence>
<feature type="compositionally biased region" description="Basic residues" evidence="1">
    <location>
        <begin position="374"/>
        <end position="389"/>
    </location>
</feature>
<feature type="region of interest" description="Disordered" evidence="1">
    <location>
        <begin position="222"/>
        <end position="273"/>
    </location>
</feature>
<feature type="compositionally biased region" description="Basic and acidic residues" evidence="1">
    <location>
        <begin position="655"/>
        <end position="667"/>
    </location>
</feature>
<feature type="compositionally biased region" description="Low complexity" evidence="1">
    <location>
        <begin position="356"/>
        <end position="373"/>
    </location>
</feature>
<keyword evidence="2" id="KW-0472">Membrane</keyword>